<evidence type="ECO:0000313" key="2">
    <source>
        <dbReference type="EMBL" id="TGZ79552.1"/>
    </source>
</evidence>
<dbReference type="AlphaFoldDB" id="A0A4S2MQN1"/>
<evidence type="ECO:0000313" key="3">
    <source>
        <dbReference type="Proteomes" id="UP000298138"/>
    </source>
</evidence>
<keyword evidence="3" id="KW-1185">Reference proteome</keyword>
<dbReference type="CDD" id="cd07067">
    <property type="entry name" value="HP_PGM_like"/>
    <property type="match status" value="1"/>
</dbReference>
<dbReference type="InterPro" id="IPR001345">
    <property type="entry name" value="PG/BPGM_mutase_AS"/>
</dbReference>
<sequence length="257" mass="28784">MSPTPQTTITLIRHGQALHNVDHDYTLPDPVLTSLGESQCRTLPERLSTHPSTLPAPTIIFTSPLKRTIQTSLLGLQPWLQPDDNLTPPRLIALPELQETSKMPCDTGSDVEELEGIWGEMVEWGALKGEMGEGLGERETWRKKEGVWAPEPEKLKRRAKWVRAFLKKVAEEEGVEHIVCVLHGGFLHYLTEDWSGQLKTAGTGWANTEFRSFTLADDPEDPENVKLMETKGSRDARVDTPLGPTEKKQFEETVVAN</sequence>
<dbReference type="GO" id="GO:0016791">
    <property type="term" value="F:phosphatase activity"/>
    <property type="evidence" value="ECO:0007669"/>
    <property type="project" value="TreeGrafter"/>
</dbReference>
<dbReference type="InterPro" id="IPR013078">
    <property type="entry name" value="His_Pase_superF_clade-1"/>
</dbReference>
<evidence type="ECO:0000256" key="1">
    <source>
        <dbReference type="SAM" id="MobiDB-lite"/>
    </source>
</evidence>
<dbReference type="PANTHER" id="PTHR48100">
    <property type="entry name" value="BROAD-SPECIFICITY PHOSPHATASE YOR283W-RELATED"/>
    <property type="match status" value="1"/>
</dbReference>
<reference evidence="2 3" key="1">
    <citation type="submission" date="2019-04" db="EMBL/GenBank/DDBJ databases">
        <title>Comparative genomics and transcriptomics to analyze fruiting body development in filamentous ascomycetes.</title>
        <authorList>
            <consortium name="DOE Joint Genome Institute"/>
            <person name="Lutkenhaus R."/>
            <person name="Traeger S."/>
            <person name="Breuer J."/>
            <person name="Kuo A."/>
            <person name="Lipzen A."/>
            <person name="Pangilinan J."/>
            <person name="Dilworth D."/>
            <person name="Sandor L."/>
            <person name="Poggeler S."/>
            <person name="Barry K."/>
            <person name="Grigoriev I.V."/>
            <person name="Nowrousian M."/>
        </authorList>
    </citation>
    <scope>NUCLEOTIDE SEQUENCE [LARGE SCALE GENOMIC DNA]</scope>
    <source>
        <strain evidence="2 3">CBS 389.68</strain>
    </source>
</reference>
<dbReference type="PROSITE" id="PS00175">
    <property type="entry name" value="PG_MUTASE"/>
    <property type="match status" value="1"/>
</dbReference>
<feature type="compositionally biased region" description="Basic and acidic residues" evidence="1">
    <location>
        <begin position="223"/>
        <end position="238"/>
    </location>
</feature>
<dbReference type="GO" id="GO:0005737">
    <property type="term" value="C:cytoplasm"/>
    <property type="evidence" value="ECO:0007669"/>
    <property type="project" value="TreeGrafter"/>
</dbReference>
<dbReference type="PANTHER" id="PTHR48100:SF54">
    <property type="entry name" value="PHOSPHATASE SPAC5H10.03-RELATED"/>
    <property type="match status" value="1"/>
</dbReference>
<gene>
    <name evidence="2" type="ORF">EX30DRAFT_308664</name>
</gene>
<dbReference type="InParanoid" id="A0A4S2MQN1"/>
<name>A0A4S2MQN1_9PEZI</name>
<organism evidence="2 3">
    <name type="scientific">Ascodesmis nigricans</name>
    <dbReference type="NCBI Taxonomy" id="341454"/>
    <lineage>
        <taxon>Eukaryota</taxon>
        <taxon>Fungi</taxon>
        <taxon>Dikarya</taxon>
        <taxon>Ascomycota</taxon>
        <taxon>Pezizomycotina</taxon>
        <taxon>Pezizomycetes</taxon>
        <taxon>Pezizales</taxon>
        <taxon>Ascodesmidaceae</taxon>
        <taxon>Ascodesmis</taxon>
    </lineage>
</organism>
<accession>A0A4S2MQN1</accession>
<dbReference type="Gene3D" id="3.40.50.1240">
    <property type="entry name" value="Phosphoglycerate mutase-like"/>
    <property type="match status" value="1"/>
</dbReference>
<dbReference type="SUPFAM" id="SSF53254">
    <property type="entry name" value="Phosphoglycerate mutase-like"/>
    <property type="match status" value="1"/>
</dbReference>
<dbReference type="InterPro" id="IPR029033">
    <property type="entry name" value="His_PPase_superfam"/>
</dbReference>
<dbReference type="InterPro" id="IPR050275">
    <property type="entry name" value="PGM_Phosphatase"/>
</dbReference>
<dbReference type="OrthoDB" id="496981at2759"/>
<dbReference type="SMART" id="SM00855">
    <property type="entry name" value="PGAM"/>
    <property type="match status" value="1"/>
</dbReference>
<dbReference type="Proteomes" id="UP000298138">
    <property type="component" value="Unassembled WGS sequence"/>
</dbReference>
<dbReference type="EMBL" id="ML220130">
    <property type="protein sequence ID" value="TGZ79552.1"/>
    <property type="molecule type" value="Genomic_DNA"/>
</dbReference>
<feature type="region of interest" description="Disordered" evidence="1">
    <location>
        <begin position="216"/>
        <end position="257"/>
    </location>
</feature>
<proteinExistence type="predicted"/>
<protein>
    <submittedName>
        <fullName evidence="2">Phosphoglycerate mutase-like protein</fullName>
    </submittedName>
</protein>
<dbReference type="Pfam" id="PF00300">
    <property type="entry name" value="His_Phos_1"/>
    <property type="match status" value="2"/>
</dbReference>